<comment type="caution">
    <text evidence="1">The sequence shown here is derived from an EMBL/GenBank/DDBJ whole genome shotgun (WGS) entry which is preliminary data.</text>
</comment>
<protein>
    <submittedName>
        <fullName evidence="1">Uncharacterized protein</fullName>
    </submittedName>
</protein>
<organism evidence="1 2">
    <name type="scientific">Eumeta variegata</name>
    <name type="common">Bagworm moth</name>
    <name type="synonym">Eumeta japonica</name>
    <dbReference type="NCBI Taxonomy" id="151549"/>
    <lineage>
        <taxon>Eukaryota</taxon>
        <taxon>Metazoa</taxon>
        <taxon>Ecdysozoa</taxon>
        <taxon>Arthropoda</taxon>
        <taxon>Hexapoda</taxon>
        <taxon>Insecta</taxon>
        <taxon>Pterygota</taxon>
        <taxon>Neoptera</taxon>
        <taxon>Endopterygota</taxon>
        <taxon>Lepidoptera</taxon>
        <taxon>Glossata</taxon>
        <taxon>Ditrysia</taxon>
        <taxon>Tineoidea</taxon>
        <taxon>Psychidae</taxon>
        <taxon>Oiketicinae</taxon>
        <taxon>Eumeta</taxon>
    </lineage>
</organism>
<accession>A0A4C1X149</accession>
<keyword evidence="2" id="KW-1185">Reference proteome</keyword>
<dbReference type="Proteomes" id="UP000299102">
    <property type="component" value="Unassembled WGS sequence"/>
</dbReference>
<evidence type="ECO:0000313" key="2">
    <source>
        <dbReference type="Proteomes" id="UP000299102"/>
    </source>
</evidence>
<sequence>MIINFVPSTWSSLLSWSFPSRDADQTFIVYRLKCRMKGTKYRGGITAQVFTGTVQRTKLRRSELPANDAMRRRNAPRPFLPLPRVLWSLPL</sequence>
<reference evidence="1 2" key="1">
    <citation type="journal article" date="2019" name="Commun. Biol.">
        <title>The bagworm genome reveals a unique fibroin gene that provides high tensile strength.</title>
        <authorList>
            <person name="Kono N."/>
            <person name="Nakamura H."/>
            <person name="Ohtoshi R."/>
            <person name="Tomita M."/>
            <person name="Numata K."/>
            <person name="Arakawa K."/>
        </authorList>
    </citation>
    <scope>NUCLEOTIDE SEQUENCE [LARGE SCALE GENOMIC DNA]</scope>
</reference>
<proteinExistence type="predicted"/>
<gene>
    <name evidence="1" type="ORF">EVAR_43847_1</name>
</gene>
<dbReference type="EMBL" id="BGZK01000684">
    <property type="protein sequence ID" value="GBP56084.1"/>
    <property type="molecule type" value="Genomic_DNA"/>
</dbReference>
<dbReference type="AlphaFoldDB" id="A0A4C1X149"/>
<evidence type="ECO:0000313" key="1">
    <source>
        <dbReference type="EMBL" id="GBP56084.1"/>
    </source>
</evidence>
<name>A0A4C1X149_EUMVA</name>